<dbReference type="AlphaFoldDB" id="X0URU9"/>
<dbReference type="PROSITE" id="PS50980">
    <property type="entry name" value="COA_CT_NTER"/>
    <property type="match status" value="1"/>
</dbReference>
<evidence type="ECO:0000313" key="2">
    <source>
        <dbReference type="EMBL" id="GAF91220.1"/>
    </source>
</evidence>
<feature type="non-terminal residue" evidence="2">
    <location>
        <position position="105"/>
    </location>
</feature>
<dbReference type="GO" id="GO:0004658">
    <property type="term" value="F:propionyl-CoA carboxylase activity"/>
    <property type="evidence" value="ECO:0007669"/>
    <property type="project" value="TreeGrafter"/>
</dbReference>
<dbReference type="InterPro" id="IPR051047">
    <property type="entry name" value="AccD/PCCB"/>
</dbReference>
<comment type="caution">
    <text evidence="2">The sequence shown here is derived from an EMBL/GenBank/DDBJ whole genome shotgun (WGS) entry which is preliminary data.</text>
</comment>
<dbReference type="EMBL" id="BARS01015506">
    <property type="protein sequence ID" value="GAF91220.1"/>
    <property type="molecule type" value="Genomic_DNA"/>
</dbReference>
<dbReference type="PANTHER" id="PTHR43842:SF2">
    <property type="entry name" value="PROPIONYL-COA CARBOXYLASE BETA CHAIN, MITOCHONDRIAL"/>
    <property type="match status" value="1"/>
</dbReference>
<gene>
    <name evidence="2" type="ORF">S01H1_25647</name>
</gene>
<proteinExistence type="predicted"/>
<dbReference type="Gene3D" id="3.90.226.10">
    <property type="entry name" value="2-enoyl-CoA Hydratase, Chain A, domain 1"/>
    <property type="match status" value="1"/>
</dbReference>
<dbReference type="InterPro" id="IPR034733">
    <property type="entry name" value="AcCoA_carboxyl_beta"/>
</dbReference>
<name>X0URU9_9ZZZZ</name>
<evidence type="ECO:0000259" key="1">
    <source>
        <dbReference type="PROSITE" id="PS50980"/>
    </source>
</evidence>
<dbReference type="InterPro" id="IPR029045">
    <property type="entry name" value="ClpP/crotonase-like_dom_sf"/>
</dbReference>
<organism evidence="2">
    <name type="scientific">marine sediment metagenome</name>
    <dbReference type="NCBI Taxonomy" id="412755"/>
    <lineage>
        <taxon>unclassified sequences</taxon>
        <taxon>metagenomes</taxon>
        <taxon>ecological metagenomes</taxon>
    </lineage>
</organism>
<feature type="domain" description="CoA carboxyltransferase N-terminal" evidence="1">
    <location>
        <begin position="5"/>
        <end position="105"/>
    </location>
</feature>
<dbReference type="Pfam" id="PF01039">
    <property type="entry name" value="Carboxyl_trans"/>
    <property type="match status" value="1"/>
</dbReference>
<accession>X0URU9</accession>
<dbReference type="InterPro" id="IPR011762">
    <property type="entry name" value="COA_CT_N"/>
</dbReference>
<reference evidence="2" key="1">
    <citation type="journal article" date="2014" name="Front. Microbiol.">
        <title>High frequency of phylogenetically diverse reductive dehalogenase-homologous genes in deep subseafloor sedimentary metagenomes.</title>
        <authorList>
            <person name="Kawai M."/>
            <person name="Futagami T."/>
            <person name="Toyoda A."/>
            <person name="Takaki Y."/>
            <person name="Nishi S."/>
            <person name="Hori S."/>
            <person name="Arai W."/>
            <person name="Tsubouchi T."/>
            <person name="Morono Y."/>
            <person name="Uchiyama I."/>
            <person name="Ito T."/>
            <person name="Fujiyama A."/>
            <person name="Inagaki F."/>
            <person name="Takami H."/>
        </authorList>
    </citation>
    <scope>NUCLEOTIDE SEQUENCE</scope>
    <source>
        <strain evidence="2">Expedition CK06-06</strain>
    </source>
</reference>
<dbReference type="PANTHER" id="PTHR43842">
    <property type="entry name" value="PROPIONYL-COA CARBOXYLASE BETA CHAIN"/>
    <property type="match status" value="1"/>
</dbReference>
<protein>
    <recommendedName>
        <fullName evidence="1">CoA carboxyltransferase N-terminal domain-containing protein</fullName>
    </recommendedName>
</protein>
<sequence length="105" mass="11628">MGKSGGERMDDLGQRIERELAMGGEKRIQKQHDAGKLTARERLELFFDPETFRELGMFVRHRCSDFDMADTFIPGDGVVTGHGTVDGRAVFAFSQDFTTIGGTLG</sequence>
<dbReference type="SUPFAM" id="SSF52096">
    <property type="entry name" value="ClpP/crotonase"/>
    <property type="match status" value="1"/>
</dbReference>